<keyword evidence="2" id="KW-0808">Transferase</keyword>
<dbReference type="PANTHER" id="PTHR43685">
    <property type="entry name" value="GLYCOSYLTRANSFERASE"/>
    <property type="match status" value="1"/>
</dbReference>
<feature type="domain" description="Glycosyltransferase 2-like" evidence="1">
    <location>
        <begin position="15"/>
        <end position="111"/>
    </location>
</feature>
<dbReference type="EMBL" id="CP026111">
    <property type="protein sequence ID" value="AUT59737.1"/>
    <property type="molecule type" value="Genomic_DNA"/>
</dbReference>
<reference evidence="2 3" key="1">
    <citation type="submission" date="2018-01" db="EMBL/GenBank/DDBJ databases">
        <title>Species boundaries and ecological features among Paraburkholderia terrae DSMZ17804T, P. hospita DSMZ17164T and P. caribensis DSMZ13236T.</title>
        <authorList>
            <person name="Pratama A.A."/>
        </authorList>
    </citation>
    <scope>NUCLEOTIDE SEQUENCE [LARGE SCALE GENOMIC DNA]</scope>
    <source>
        <strain evidence="2 3">DSM 17804</strain>
    </source>
</reference>
<proteinExistence type="predicted"/>
<dbReference type="AlphaFoldDB" id="A0A2I8EJH2"/>
<dbReference type="Proteomes" id="UP000243502">
    <property type="component" value="Chromosome 1"/>
</dbReference>
<gene>
    <name evidence="2" type="ORF">C2L65_09120</name>
</gene>
<protein>
    <submittedName>
        <fullName evidence="2">Glycosyltransferase family 2 protein</fullName>
    </submittedName>
</protein>
<dbReference type="InterPro" id="IPR029044">
    <property type="entry name" value="Nucleotide-diphossugar_trans"/>
</dbReference>
<dbReference type="SUPFAM" id="SSF53448">
    <property type="entry name" value="Nucleotide-diphospho-sugar transferases"/>
    <property type="match status" value="1"/>
</dbReference>
<dbReference type="InterPro" id="IPR050834">
    <property type="entry name" value="Glycosyltransf_2"/>
</dbReference>
<dbReference type="PANTHER" id="PTHR43685:SF2">
    <property type="entry name" value="GLYCOSYLTRANSFERASE 2-LIKE DOMAIN-CONTAINING PROTEIN"/>
    <property type="match status" value="1"/>
</dbReference>
<evidence type="ECO:0000259" key="1">
    <source>
        <dbReference type="Pfam" id="PF00535"/>
    </source>
</evidence>
<dbReference type="Gene3D" id="3.90.550.10">
    <property type="entry name" value="Spore Coat Polysaccharide Biosynthesis Protein SpsA, Chain A"/>
    <property type="match status" value="1"/>
</dbReference>
<accession>A0A2I8EJH2</accession>
<evidence type="ECO:0000313" key="3">
    <source>
        <dbReference type="Proteomes" id="UP000243502"/>
    </source>
</evidence>
<dbReference type="Pfam" id="PF00535">
    <property type="entry name" value="Glycos_transf_2"/>
    <property type="match status" value="1"/>
</dbReference>
<dbReference type="KEGG" id="pter:C2L65_09120"/>
<dbReference type="GO" id="GO:0016740">
    <property type="term" value="F:transferase activity"/>
    <property type="evidence" value="ECO:0007669"/>
    <property type="project" value="UniProtKB-KW"/>
</dbReference>
<sequence>MVSYPSVGASLQIAIVIPCYNASAYIDTTLQTVTSQTHDEVEILIVDDGSSDDTVSKAREHLKGCRHRWTILTQPNKGVSAARNLGWQSTTADWIQFLDADDFLAPTKLQLQSIACRTADPSVAYVMSRWEEVVVEPDAARRVRLAECSAFSSQPGELEILAKGPLIHLGQSVFRRRWIADVAGFDENIKVDEDQDFLLKLARKGAKVLTVESADPLFAWRQQRHRRLGLRGARYNAIHLTEQYMENFFRITEGHRHSLDVLSADDQEMLKQRLSSYMRLLYRYDVMAFRTRLAQLDQMFGRFLPVSPSYLKALSRFVGFERAEDVASIYRRGKAVAGVGVE</sequence>
<evidence type="ECO:0000313" key="2">
    <source>
        <dbReference type="EMBL" id="AUT59737.1"/>
    </source>
</evidence>
<dbReference type="CDD" id="cd00761">
    <property type="entry name" value="Glyco_tranf_GTA_type"/>
    <property type="match status" value="1"/>
</dbReference>
<organism evidence="2 3">
    <name type="scientific">Paraburkholderia terrae</name>
    <dbReference type="NCBI Taxonomy" id="311230"/>
    <lineage>
        <taxon>Bacteria</taxon>
        <taxon>Pseudomonadati</taxon>
        <taxon>Pseudomonadota</taxon>
        <taxon>Betaproteobacteria</taxon>
        <taxon>Burkholderiales</taxon>
        <taxon>Burkholderiaceae</taxon>
        <taxon>Paraburkholderia</taxon>
    </lineage>
</organism>
<dbReference type="InterPro" id="IPR001173">
    <property type="entry name" value="Glyco_trans_2-like"/>
</dbReference>
<name>A0A2I8EJH2_9BURK</name>